<dbReference type="InterPro" id="IPR055210">
    <property type="entry name" value="CtpA/B_N"/>
</dbReference>
<organism evidence="8 10">
    <name type="scientific">Aerococcus sanguinicola</name>
    <dbReference type="NCBI Taxonomy" id="119206"/>
    <lineage>
        <taxon>Bacteria</taxon>
        <taxon>Bacillati</taxon>
        <taxon>Bacillota</taxon>
        <taxon>Bacilli</taxon>
        <taxon>Lactobacillales</taxon>
        <taxon>Aerococcaceae</taxon>
        <taxon>Aerococcus</taxon>
    </lineage>
</organism>
<evidence type="ECO:0000256" key="3">
    <source>
        <dbReference type="ARBA" id="ARBA00022801"/>
    </source>
</evidence>
<dbReference type="Pfam" id="PF22694">
    <property type="entry name" value="CtpB_N-like"/>
    <property type="match status" value="1"/>
</dbReference>
<dbReference type="InterPro" id="IPR001478">
    <property type="entry name" value="PDZ"/>
</dbReference>
<dbReference type="GO" id="GO:0008236">
    <property type="term" value="F:serine-type peptidase activity"/>
    <property type="evidence" value="ECO:0007669"/>
    <property type="project" value="UniProtKB-KW"/>
</dbReference>
<dbReference type="InterPro" id="IPR005151">
    <property type="entry name" value="Tail-specific_protease"/>
</dbReference>
<dbReference type="Proteomes" id="UP000069912">
    <property type="component" value="Chromosome"/>
</dbReference>
<dbReference type="Pfam" id="PF03572">
    <property type="entry name" value="Peptidase_S41"/>
    <property type="match status" value="1"/>
</dbReference>
<dbReference type="SUPFAM" id="SSF47090">
    <property type="entry name" value="PGBD-like"/>
    <property type="match status" value="1"/>
</dbReference>
<proteinExistence type="inferred from homology"/>
<comment type="similarity">
    <text evidence="1 5">Belongs to the peptidase S41A family.</text>
</comment>
<dbReference type="NCBIfam" id="TIGR00225">
    <property type="entry name" value="prc"/>
    <property type="match status" value="1"/>
</dbReference>
<dbReference type="GO" id="GO:0006508">
    <property type="term" value="P:proteolysis"/>
    <property type="evidence" value="ECO:0007669"/>
    <property type="project" value="UniProtKB-KW"/>
</dbReference>
<dbReference type="InterPro" id="IPR036366">
    <property type="entry name" value="PGBDSf"/>
</dbReference>
<dbReference type="EMBL" id="CP014160">
    <property type="protein sequence ID" value="AMB94800.1"/>
    <property type="molecule type" value="Genomic_DNA"/>
</dbReference>
<dbReference type="PANTHER" id="PTHR32060">
    <property type="entry name" value="TAIL-SPECIFIC PROTEASE"/>
    <property type="match status" value="1"/>
</dbReference>
<dbReference type="GO" id="GO:0004175">
    <property type="term" value="F:endopeptidase activity"/>
    <property type="evidence" value="ECO:0007669"/>
    <property type="project" value="TreeGrafter"/>
</dbReference>
<evidence type="ECO:0000313" key="8">
    <source>
        <dbReference type="EMBL" id="AMB94800.1"/>
    </source>
</evidence>
<dbReference type="CDD" id="cd07560">
    <property type="entry name" value="Peptidase_S41_CPP"/>
    <property type="match status" value="1"/>
</dbReference>
<dbReference type="SUPFAM" id="SSF52096">
    <property type="entry name" value="ClpP/crotonase"/>
    <property type="match status" value="1"/>
</dbReference>
<feature type="compositionally biased region" description="Polar residues" evidence="6">
    <location>
        <begin position="9"/>
        <end position="19"/>
    </location>
</feature>
<dbReference type="OrthoDB" id="9812068at2"/>
<evidence type="ECO:0000256" key="1">
    <source>
        <dbReference type="ARBA" id="ARBA00009179"/>
    </source>
</evidence>
<evidence type="ECO:0000256" key="2">
    <source>
        <dbReference type="ARBA" id="ARBA00022670"/>
    </source>
</evidence>
<accession>A0A0X8FCL9</accession>
<dbReference type="Gene3D" id="3.30.750.44">
    <property type="match status" value="1"/>
</dbReference>
<evidence type="ECO:0000259" key="7">
    <source>
        <dbReference type="PROSITE" id="PS50106"/>
    </source>
</evidence>
<reference evidence="8 10" key="1">
    <citation type="journal article" date="2016" name="Genome Announc.">
        <title>Complete Genome Sequences of Aerococcus christensenii CCUG 28831T, Aerococcus sanguinicola CCUG 43001T, Aerococcus urinae CCUG 36881T, Aerococcus urinaeequi CCUG 28094T, Aerococcus urinaehominis CCUG 42038 BT, and Aerococcus viridans CCUG 4311T.</title>
        <authorList>
            <person name="Carkaci D."/>
            <person name="Dargis R."/>
            <person name="Nielsen X.C."/>
            <person name="Skovgaard O."/>
            <person name="Fuursted K."/>
            <person name="Christensen J.J."/>
        </authorList>
    </citation>
    <scope>NUCLEOTIDE SEQUENCE [LARGE SCALE GENOMIC DNA]</scope>
    <source>
        <strain evidence="8 10">CCUG43001</strain>
    </source>
</reference>
<feature type="region of interest" description="Disordered" evidence="6">
    <location>
        <begin position="1"/>
        <end position="25"/>
    </location>
</feature>
<dbReference type="FunFam" id="2.30.42.10:FF:000063">
    <property type="entry name" value="Peptidase, S41 family"/>
    <property type="match status" value="1"/>
</dbReference>
<reference evidence="9 11" key="3">
    <citation type="submission" date="2017-12" db="EMBL/GenBank/DDBJ databases">
        <title>Phylogenetic diversity of female urinary microbiome.</title>
        <authorList>
            <person name="Thomas-White K."/>
            <person name="Wolfe A.J."/>
        </authorList>
    </citation>
    <scope>NUCLEOTIDE SEQUENCE [LARGE SCALE GENOMIC DNA]</scope>
    <source>
        <strain evidence="9 11">UMB0139</strain>
    </source>
</reference>
<dbReference type="Pfam" id="PF17820">
    <property type="entry name" value="PDZ_6"/>
    <property type="match status" value="1"/>
</dbReference>
<dbReference type="InterPro" id="IPR004447">
    <property type="entry name" value="Peptidase_S41A"/>
</dbReference>
<keyword evidence="4 5" id="KW-0720">Serine protease</keyword>
<dbReference type="InterPro" id="IPR002477">
    <property type="entry name" value="Peptidoglycan-bd-like"/>
</dbReference>
<dbReference type="InterPro" id="IPR041489">
    <property type="entry name" value="PDZ_6"/>
</dbReference>
<dbReference type="GeneID" id="92904115"/>
<evidence type="ECO:0000256" key="4">
    <source>
        <dbReference type="ARBA" id="ARBA00022825"/>
    </source>
</evidence>
<keyword evidence="10" id="KW-1185">Reference proteome</keyword>
<dbReference type="KEGG" id="asan:AWM72_08540"/>
<keyword evidence="2 5" id="KW-0645">Protease</keyword>
<evidence type="ECO:0000313" key="9">
    <source>
        <dbReference type="EMBL" id="PKZ23199.1"/>
    </source>
</evidence>
<gene>
    <name evidence="8" type="ORF">AWM72_08540</name>
    <name evidence="9" type="ORF">CYJ28_01215</name>
</gene>
<dbReference type="Gene3D" id="2.30.42.10">
    <property type="match status" value="1"/>
</dbReference>
<dbReference type="PANTHER" id="PTHR32060:SF30">
    <property type="entry name" value="CARBOXY-TERMINAL PROCESSING PROTEASE CTPA"/>
    <property type="match status" value="1"/>
</dbReference>
<dbReference type="RefSeq" id="WP_067976239.1">
    <property type="nucleotide sequence ID" value="NZ_CAJHKM010000002.1"/>
</dbReference>
<name>A0A0X8FCL9_9LACT</name>
<evidence type="ECO:0000256" key="5">
    <source>
        <dbReference type="RuleBase" id="RU004404"/>
    </source>
</evidence>
<dbReference type="SMART" id="SM00245">
    <property type="entry name" value="TSPc"/>
    <property type="match status" value="1"/>
</dbReference>
<sequence length="498" mass="53855">MQEDKHTQTSDQAKASPKNTGKLGKKRVGQGALCLSVGLVLGILGTNTYTTGRLPWDLLASDQALSAADLRKLQYGYQILNDQYIGDVKKGEVVNGAMAGMADSVKDPYTAYLTGAASESLDETIKGSFEGIGAQVTTENGWLTIISPIKDSPAEKAGLQANDIILEVDGKSTKGLSTEEAVKMIRGEKGTEVELKIKRGDQEQTVKVKRDEIPIETVHARLMDQAPDVGHIQISEFSETTYDELVQNLKDLQKQGAKKFVLDVRGNPGGLLPSVLKVANIFLEEGQTILKVEDNQGEEQVYQANSQDLGDFKVQAPLVVLIDEGSASASEILAGALQQSGQVPVVGQNSYGKGSVQTVFPLDKNGKMKVTVAKWLTPDGTWINEKGIQPDIEQSLPEYAKLTLIDTSQHYKAGQQSEAVLNIQKILHSLGYLSEDQVTSRYDQGTVEAVQTVQEEAGLKVTGEVDGETALRLTQKMQEKIKANDSQLDKAIDVLAQA</sequence>
<dbReference type="GO" id="GO:0030288">
    <property type="term" value="C:outer membrane-bounded periplasmic space"/>
    <property type="evidence" value="ECO:0007669"/>
    <property type="project" value="TreeGrafter"/>
</dbReference>
<evidence type="ECO:0000313" key="10">
    <source>
        <dbReference type="Proteomes" id="UP000069912"/>
    </source>
</evidence>
<evidence type="ECO:0000313" key="11">
    <source>
        <dbReference type="Proteomes" id="UP000234239"/>
    </source>
</evidence>
<dbReference type="GO" id="GO:0007165">
    <property type="term" value="P:signal transduction"/>
    <property type="evidence" value="ECO:0007669"/>
    <property type="project" value="TreeGrafter"/>
</dbReference>
<dbReference type="AlphaFoldDB" id="A0A0X8FCL9"/>
<dbReference type="EMBL" id="PKGY01000001">
    <property type="protein sequence ID" value="PKZ23199.1"/>
    <property type="molecule type" value="Genomic_DNA"/>
</dbReference>
<keyword evidence="3 5" id="KW-0378">Hydrolase</keyword>
<dbReference type="PROSITE" id="PS50106">
    <property type="entry name" value="PDZ"/>
    <property type="match status" value="1"/>
</dbReference>
<dbReference type="Gene3D" id="1.10.101.10">
    <property type="entry name" value="PGBD-like superfamily/PGBD"/>
    <property type="match status" value="1"/>
</dbReference>
<dbReference type="InterPro" id="IPR036365">
    <property type="entry name" value="PGBD-like_sf"/>
</dbReference>
<dbReference type="CDD" id="cd06782">
    <property type="entry name" value="cpPDZ_CPP-like"/>
    <property type="match status" value="1"/>
</dbReference>
<dbReference type="Proteomes" id="UP000234239">
    <property type="component" value="Unassembled WGS sequence"/>
</dbReference>
<dbReference type="Gene3D" id="3.90.226.10">
    <property type="entry name" value="2-enoyl-CoA Hydratase, Chain A, domain 1"/>
    <property type="match status" value="1"/>
</dbReference>
<dbReference type="SMART" id="SM00228">
    <property type="entry name" value="PDZ"/>
    <property type="match status" value="1"/>
</dbReference>
<evidence type="ECO:0000256" key="6">
    <source>
        <dbReference type="SAM" id="MobiDB-lite"/>
    </source>
</evidence>
<dbReference type="InterPro" id="IPR029045">
    <property type="entry name" value="ClpP/crotonase-like_dom_sf"/>
</dbReference>
<dbReference type="Pfam" id="PF01471">
    <property type="entry name" value="PG_binding_1"/>
    <property type="match status" value="1"/>
</dbReference>
<protein>
    <submittedName>
        <fullName evidence="9">PDZ domain-containing protein</fullName>
    </submittedName>
</protein>
<dbReference type="InterPro" id="IPR036034">
    <property type="entry name" value="PDZ_sf"/>
</dbReference>
<feature type="domain" description="PDZ" evidence="7">
    <location>
        <begin position="118"/>
        <end position="186"/>
    </location>
</feature>
<reference evidence="10" key="2">
    <citation type="submission" date="2016-01" db="EMBL/GenBank/DDBJ databases">
        <title>Six Aerococcus type strain genome sequencing and assembly using PacBio and Illumina Hiseq.</title>
        <authorList>
            <person name="Carkaci D."/>
            <person name="Dargis R."/>
            <person name="Nielsen X.C."/>
            <person name="Skovgaard O."/>
            <person name="Fuursted K."/>
            <person name="Christensen J.J."/>
        </authorList>
    </citation>
    <scope>NUCLEOTIDE SEQUENCE [LARGE SCALE GENOMIC DNA]</scope>
    <source>
        <strain evidence="10">CCUG43001</strain>
    </source>
</reference>
<dbReference type="SUPFAM" id="SSF50156">
    <property type="entry name" value="PDZ domain-like"/>
    <property type="match status" value="1"/>
</dbReference>